<evidence type="ECO:0000313" key="2">
    <source>
        <dbReference type="EMBL" id="AGB36154.1"/>
    </source>
</evidence>
<protein>
    <submittedName>
        <fullName evidence="2">Uncharacterized protein</fullName>
    </submittedName>
</protein>
<dbReference type="Pfam" id="PF19103">
    <property type="entry name" value="DUF5790"/>
    <property type="match status" value="1"/>
</dbReference>
<dbReference type="OrthoDB" id="157372at2157"/>
<keyword evidence="3" id="KW-1185">Reference proteome</keyword>
<dbReference type="STRING" id="694430.Natoc_0281"/>
<name>L0JVK1_9EURY</name>
<dbReference type="GeneID" id="14405309"/>
<sequence length="167" mass="18043">MSQATLGDDEELFGEAASEMREDVESSLEQAWSELPAADDVWESDAENVLGVLNGLKSALDTGDAEAHLRDAKKWYTMGQRADAFEDADDLEAEIESLEETIADVSAAGEQATDLASTIPSLRGALQEAESETEDEESAETSEETADNDDDEDDTDETVADEENEEA</sequence>
<dbReference type="InterPro" id="IPR043808">
    <property type="entry name" value="DUF5790"/>
</dbReference>
<feature type="region of interest" description="Disordered" evidence="1">
    <location>
        <begin position="1"/>
        <end position="29"/>
    </location>
</feature>
<dbReference type="HOGENOM" id="CLU_1745501_0_0_2"/>
<proteinExistence type="predicted"/>
<dbReference type="RefSeq" id="WP_015319610.1">
    <property type="nucleotide sequence ID" value="NC_019974.1"/>
</dbReference>
<dbReference type="Proteomes" id="UP000010878">
    <property type="component" value="Chromosome"/>
</dbReference>
<evidence type="ECO:0000313" key="3">
    <source>
        <dbReference type="Proteomes" id="UP000010878"/>
    </source>
</evidence>
<feature type="compositionally biased region" description="Acidic residues" evidence="1">
    <location>
        <begin position="129"/>
        <end position="167"/>
    </location>
</feature>
<accession>L0JVK1</accession>
<gene>
    <name evidence="2" type="ORF">Natoc_0281</name>
</gene>
<dbReference type="eggNOG" id="arCOG04707">
    <property type="taxonomic scope" value="Archaea"/>
</dbReference>
<organism evidence="2 3">
    <name type="scientific">Natronococcus occultus SP4</name>
    <dbReference type="NCBI Taxonomy" id="694430"/>
    <lineage>
        <taxon>Archaea</taxon>
        <taxon>Methanobacteriati</taxon>
        <taxon>Methanobacteriota</taxon>
        <taxon>Stenosarchaea group</taxon>
        <taxon>Halobacteria</taxon>
        <taxon>Halobacteriales</taxon>
        <taxon>Natrialbaceae</taxon>
        <taxon>Natronococcus</taxon>
    </lineage>
</organism>
<feature type="region of interest" description="Disordered" evidence="1">
    <location>
        <begin position="106"/>
        <end position="167"/>
    </location>
</feature>
<dbReference type="KEGG" id="nou:Natoc_0281"/>
<dbReference type="EMBL" id="CP003929">
    <property type="protein sequence ID" value="AGB36154.1"/>
    <property type="molecule type" value="Genomic_DNA"/>
</dbReference>
<dbReference type="AlphaFoldDB" id="L0JVK1"/>
<evidence type="ECO:0000256" key="1">
    <source>
        <dbReference type="SAM" id="MobiDB-lite"/>
    </source>
</evidence>
<reference evidence="2 3" key="1">
    <citation type="submission" date="2012-11" db="EMBL/GenBank/DDBJ databases">
        <title>FINISHED of Natronococcus occultus SP4, DSM 3396.</title>
        <authorList>
            <consortium name="DOE Joint Genome Institute"/>
            <person name="Eisen J."/>
            <person name="Huntemann M."/>
            <person name="Wei C.-L."/>
            <person name="Han J."/>
            <person name="Detter J.C."/>
            <person name="Han C."/>
            <person name="Tapia R."/>
            <person name="Chen A."/>
            <person name="Kyrpides N."/>
            <person name="Mavromatis K."/>
            <person name="Markowitz V."/>
            <person name="Szeto E."/>
            <person name="Ivanova N."/>
            <person name="Mikhailova N."/>
            <person name="Ovchinnikova G."/>
            <person name="Pagani I."/>
            <person name="Pati A."/>
            <person name="Goodwin L."/>
            <person name="Nordberg H.P."/>
            <person name="Cantor M.N."/>
            <person name="Hua S.X."/>
            <person name="Woyke T."/>
            <person name="Eisen J."/>
            <person name="Klenk H.-P."/>
            <person name="Klenk H.-P."/>
        </authorList>
    </citation>
    <scope>NUCLEOTIDE SEQUENCE [LARGE SCALE GENOMIC DNA]</scope>
    <source>
        <strain evidence="2 3">SP4</strain>
    </source>
</reference>